<dbReference type="GO" id="GO:0004519">
    <property type="term" value="F:endonuclease activity"/>
    <property type="evidence" value="ECO:0007669"/>
    <property type="project" value="UniProtKB-KW"/>
</dbReference>
<keyword evidence="3" id="KW-1185">Reference proteome</keyword>
<dbReference type="GO" id="GO:0016020">
    <property type="term" value="C:membrane"/>
    <property type="evidence" value="ECO:0007669"/>
    <property type="project" value="GOC"/>
</dbReference>
<evidence type="ECO:0000313" key="2">
    <source>
        <dbReference type="EMBL" id="RCW28369.1"/>
    </source>
</evidence>
<dbReference type="Gene3D" id="3.60.10.10">
    <property type="entry name" value="Endonuclease/exonuclease/phosphatase"/>
    <property type="match status" value="1"/>
</dbReference>
<keyword evidence="2" id="KW-0378">Hydrolase</keyword>
<dbReference type="InterPro" id="IPR051916">
    <property type="entry name" value="GPI-anchor_lipid_remodeler"/>
</dbReference>
<dbReference type="AlphaFoldDB" id="A0A6I7HU00"/>
<keyword evidence="2" id="KW-0540">Nuclease</keyword>
<sequence>MFVLGKSGSGMRRKTGNIARTMITSIRNRHDRPAAHTPHHRSEESMVVASYNVHKCVGTDGRFDPERVMEVIREMDPDVIALQEADERFGERSGLLDLPRLRLELGLTHIPVLHKPKSHGWRGNVLLFKEGAVKDVHQVALPGLEPRGAVVAEIDLHRGLGLRVIAAHLGLLRWARRQQADVIVDIMTEREEKPTVLMGDFNEWRLGEGSSLMRFEKVFGPLPPPVPSYPARLPVLALDRIMANRSGLVANVVVHDSPLAREASDHLPITARIDISKAVLG</sequence>
<protein>
    <submittedName>
        <fullName evidence="2">Endonuclease/exonuclease/phosphatase family metal-dependent hydrolase</fullName>
    </submittedName>
</protein>
<keyword evidence="2" id="KW-0269">Exonuclease</keyword>
<dbReference type="GO" id="GO:0004527">
    <property type="term" value="F:exonuclease activity"/>
    <property type="evidence" value="ECO:0007669"/>
    <property type="project" value="UniProtKB-KW"/>
</dbReference>
<dbReference type="Pfam" id="PF03372">
    <property type="entry name" value="Exo_endo_phos"/>
    <property type="match status" value="1"/>
</dbReference>
<proteinExistence type="predicted"/>
<dbReference type="GO" id="GO:0006506">
    <property type="term" value="P:GPI anchor biosynthetic process"/>
    <property type="evidence" value="ECO:0007669"/>
    <property type="project" value="TreeGrafter"/>
</dbReference>
<accession>A0A6I7HU00</accession>
<evidence type="ECO:0000259" key="1">
    <source>
        <dbReference type="Pfam" id="PF03372"/>
    </source>
</evidence>
<dbReference type="Proteomes" id="UP000252582">
    <property type="component" value="Unassembled WGS sequence"/>
</dbReference>
<evidence type="ECO:0000313" key="3">
    <source>
        <dbReference type="Proteomes" id="UP000252582"/>
    </source>
</evidence>
<comment type="caution">
    <text evidence="2">The sequence shown here is derived from an EMBL/GenBank/DDBJ whole genome shotgun (WGS) entry which is preliminary data.</text>
</comment>
<organism evidence="2 3">
    <name type="scientific">Ciceribacter lividus</name>
    <dbReference type="NCBI Taxonomy" id="1197950"/>
    <lineage>
        <taxon>Bacteria</taxon>
        <taxon>Pseudomonadati</taxon>
        <taxon>Pseudomonadota</taxon>
        <taxon>Alphaproteobacteria</taxon>
        <taxon>Hyphomicrobiales</taxon>
        <taxon>Rhizobiaceae</taxon>
        <taxon>Ciceribacter</taxon>
    </lineage>
</organism>
<reference evidence="2 3" key="1">
    <citation type="submission" date="2018-07" db="EMBL/GenBank/DDBJ databases">
        <title>Genomic Encyclopedia of Type Strains, Phase IV (KMG-IV): sequencing the most valuable type-strain genomes for metagenomic binning, comparative biology and taxonomic classification.</title>
        <authorList>
            <person name="Goeker M."/>
        </authorList>
    </citation>
    <scope>NUCLEOTIDE SEQUENCE [LARGE SCALE GENOMIC DNA]</scope>
    <source>
        <strain evidence="2 3">DSM 25528</strain>
    </source>
</reference>
<dbReference type="PANTHER" id="PTHR14859:SF15">
    <property type="entry name" value="ENDONUCLEASE_EXONUCLEASE_PHOSPHATASE DOMAIN-CONTAINING PROTEIN"/>
    <property type="match status" value="1"/>
</dbReference>
<dbReference type="InterPro" id="IPR036691">
    <property type="entry name" value="Endo/exonu/phosph_ase_sf"/>
</dbReference>
<keyword evidence="2" id="KW-0255">Endonuclease</keyword>
<dbReference type="InterPro" id="IPR005135">
    <property type="entry name" value="Endo/exonuclease/phosphatase"/>
</dbReference>
<name>A0A6I7HU00_9HYPH</name>
<dbReference type="EMBL" id="QPIX01000001">
    <property type="protein sequence ID" value="RCW28369.1"/>
    <property type="molecule type" value="Genomic_DNA"/>
</dbReference>
<gene>
    <name evidence="2" type="ORF">DFR48_101381</name>
</gene>
<dbReference type="PANTHER" id="PTHR14859">
    <property type="entry name" value="CALCOFLUOR WHITE HYPERSENSITIVE PROTEIN PRECURSOR"/>
    <property type="match status" value="1"/>
</dbReference>
<dbReference type="SUPFAM" id="SSF56219">
    <property type="entry name" value="DNase I-like"/>
    <property type="match status" value="1"/>
</dbReference>
<feature type="domain" description="Endonuclease/exonuclease/phosphatase" evidence="1">
    <location>
        <begin position="49"/>
        <end position="266"/>
    </location>
</feature>